<evidence type="ECO:0000256" key="2">
    <source>
        <dbReference type="ARBA" id="ARBA00022771"/>
    </source>
</evidence>
<dbReference type="SUPFAM" id="SSF57716">
    <property type="entry name" value="Glucocorticoid receptor-like (DNA-binding domain)"/>
    <property type="match status" value="1"/>
</dbReference>
<evidence type="ECO:0000256" key="1">
    <source>
        <dbReference type="ARBA" id="ARBA00022723"/>
    </source>
</evidence>
<dbReference type="EMBL" id="LECT01000007">
    <property type="protein sequence ID" value="KLU06925.1"/>
    <property type="molecule type" value="Genomic_DNA"/>
</dbReference>
<comment type="caution">
    <text evidence="6">The sequence shown here is derived from an EMBL/GenBank/DDBJ whole genome shotgun (WGS) entry which is preliminary data.</text>
</comment>
<dbReference type="PROSITE" id="PS51128">
    <property type="entry name" value="ZF_DKSA_2"/>
    <property type="match status" value="1"/>
</dbReference>
<dbReference type="OrthoDB" id="9811543at2"/>
<dbReference type="RefSeq" id="WP_047812785.1">
    <property type="nucleotide sequence ID" value="NZ_LECT01000007.1"/>
</dbReference>
<name>A0A0J1BK76_RHOIS</name>
<dbReference type="Pfam" id="PF01258">
    <property type="entry name" value="zf-dskA_traR"/>
    <property type="match status" value="1"/>
</dbReference>
<dbReference type="InterPro" id="IPR020458">
    <property type="entry name" value="Znf_DskA_TraR_CS"/>
</dbReference>
<reference evidence="6" key="1">
    <citation type="submission" date="2015-05" db="EMBL/GenBank/DDBJ databases">
        <title>Permanent draft genome of Rhodopirellula islandicus K833.</title>
        <authorList>
            <person name="Kizina J."/>
            <person name="Richter M."/>
            <person name="Glockner F.O."/>
            <person name="Harder J."/>
        </authorList>
    </citation>
    <scope>NUCLEOTIDE SEQUENCE [LARGE SCALE GENOMIC DNA]</scope>
    <source>
        <strain evidence="6">K833</strain>
    </source>
</reference>
<keyword evidence="7" id="KW-1185">Reference proteome</keyword>
<dbReference type="PANTHER" id="PTHR33823:SF4">
    <property type="entry name" value="GENERAL STRESS PROTEIN 16O"/>
    <property type="match status" value="1"/>
</dbReference>
<dbReference type="Gene3D" id="1.20.120.910">
    <property type="entry name" value="DksA, coiled-coil domain"/>
    <property type="match status" value="1"/>
</dbReference>
<dbReference type="SUPFAM" id="SSF109635">
    <property type="entry name" value="DnaK suppressor protein DksA, alpha-hairpin domain"/>
    <property type="match status" value="1"/>
</dbReference>
<dbReference type="Proteomes" id="UP000036367">
    <property type="component" value="Unassembled WGS sequence"/>
</dbReference>
<feature type="zinc finger region" description="dksA C4-type" evidence="4">
    <location>
        <begin position="85"/>
        <end position="109"/>
    </location>
</feature>
<keyword evidence="1" id="KW-0479">Metal-binding</keyword>
<gene>
    <name evidence="6" type="ORF">RISK_000726</name>
</gene>
<keyword evidence="2" id="KW-0863">Zinc-finger</keyword>
<dbReference type="PATRIC" id="fig|595434.4.peg.704"/>
<evidence type="ECO:0000256" key="3">
    <source>
        <dbReference type="ARBA" id="ARBA00022833"/>
    </source>
</evidence>
<accession>A0A0J1BK76</accession>
<evidence type="ECO:0000313" key="6">
    <source>
        <dbReference type="EMBL" id="KLU06925.1"/>
    </source>
</evidence>
<dbReference type="InterPro" id="IPR000962">
    <property type="entry name" value="Znf_DskA_TraR"/>
</dbReference>
<evidence type="ECO:0000313" key="7">
    <source>
        <dbReference type="Proteomes" id="UP000036367"/>
    </source>
</evidence>
<dbReference type="PANTHER" id="PTHR33823">
    <property type="entry name" value="RNA POLYMERASE-BINDING TRANSCRIPTION FACTOR DKSA-RELATED"/>
    <property type="match status" value="1"/>
</dbReference>
<evidence type="ECO:0000256" key="4">
    <source>
        <dbReference type="PROSITE-ProRule" id="PRU00510"/>
    </source>
</evidence>
<dbReference type="InterPro" id="IPR037187">
    <property type="entry name" value="DnaK_N"/>
</dbReference>
<dbReference type="GO" id="GO:0008270">
    <property type="term" value="F:zinc ion binding"/>
    <property type="evidence" value="ECO:0007669"/>
    <property type="project" value="UniProtKB-KW"/>
</dbReference>
<organism evidence="6 7">
    <name type="scientific">Rhodopirellula islandica</name>
    <dbReference type="NCBI Taxonomy" id="595434"/>
    <lineage>
        <taxon>Bacteria</taxon>
        <taxon>Pseudomonadati</taxon>
        <taxon>Planctomycetota</taxon>
        <taxon>Planctomycetia</taxon>
        <taxon>Pirellulales</taxon>
        <taxon>Pirellulaceae</taxon>
        <taxon>Rhodopirellula</taxon>
    </lineage>
</organism>
<feature type="domain" description="Zinc finger DksA/TraR C4-type" evidence="5">
    <location>
        <begin position="80"/>
        <end position="115"/>
    </location>
</feature>
<evidence type="ECO:0000259" key="5">
    <source>
        <dbReference type="Pfam" id="PF01258"/>
    </source>
</evidence>
<sequence>MSRDETLKKLRVTLLRRRDALRRALEGDLSLLQELHNQKTGDALDAAADTVQDELNSQLVEVESRELLAIEEAIARFEEGRFGECEDCGKPIPLNRLRAIPYAMDCITCRRAAEREGASGVVAPTEWNRIFDTPEVDPAV</sequence>
<dbReference type="STRING" id="595434.RISK_000726"/>
<protein>
    <submittedName>
        <fullName evidence="6">C4-type zinc finger protein, DksA/TraR family</fullName>
    </submittedName>
</protein>
<dbReference type="AlphaFoldDB" id="A0A0J1BK76"/>
<proteinExistence type="predicted"/>
<keyword evidence="3" id="KW-0862">Zinc</keyword>
<dbReference type="PROSITE" id="PS01102">
    <property type="entry name" value="ZF_DKSA_1"/>
    <property type="match status" value="1"/>
</dbReference>